<name>A0AAJ2U3R7_ALKPS</name>
<dbReference type="Pfam" id="PF08544">
    <property type="entry name" value="GHMP_kinases_C"/>
    <property type="match status" value="1"/>
</dbReference>
<comment type="similarity">
    <text evidence="2 13">Belongs to the GHMP kinase family. Homoserine kinase subfamily.</text>
</comment>
<evidence type="ECO:0000313" key="16">
    <source>
        <dbReference type="EMBL" id="MDV2886142.1"/>
    </source>
</evidence>
<evidence type="ECO:0000256" key="8">
    <source>
        <dbReference type="ARBA" id="ARBA00022741"/>
    </source>
</evidence>
<keyword evidence="13" id="KW-0963">Cytoplasm</keyword>
<evidence type="ECO:0000256" key="9">
    <source>
        <dbReference type="ARBA" id="ARBA00022777"/>
    </source>
</evidence>
<evidence type="ECO:0000256" key="6">
    <source>
        <dbReference type="ARBA" id="ARBA00022679"/>
    </source>
</evidence>
<dbReference type="Gene3D" id="3.30.70.890">
    <property type="entry name" value="GHMP kinase, C-terminal domain"/>
    <property type="match status" value="1"/>
</dbReference>
<accession>A0AAJ2U3R7</accession>
<evidence type="ECO:0000256" key="3">
    <source>
        <dbReference type="ARBA" id="ARBA00012078"/>
    </source>
</evidence>
<comment type="subcellular location">
    <subcellularLocation>
        <location evidence="13">Cytoplasm</location>
    </subcellularLocation>
</comment>
<comment type="caution">
    <text evidence="16">The sequence shown here is derived from an EMBL/GenBank/DDBJ whole genome shotgun (WGS) entry which is preliminary data.</text>
</comment>
<dbReference type="HAMAP" id="MF_00384">
    <property type="entry name" value="Homoser_kinase"/>
    <property type="match status" value="1"/>
</dbReference>
<feature type="domain" description="GHMP kinase C-terminal" evidence="15">
    <location>
        <begin position="203"/>
        <end position="281"/>
    </location>
</feature>
<dbReference type="PANTHER" id="PTHR20861:SF1">
    <property type="entry name" value="HOMOSERINE KINASE"/>
    <property type="match status" value="1"/>
</dbReference>
<dbReference type="AlphaFoldDB" id="A0AAJ2U3R7"/>
<dbReference type="GO" id="GO:0004413">
    <property type="term" value="F:homoserine kinase activity"/>
    <property type="evidence" value="ECO:0007669"/>
    <property type="project" value="UniProtKB-UniRule"/>
</dbReference>
<dbReference type="InterPro" id="IPR006204">
    <property type="entry name" value="GHMP_kinase_N_dom"/>
</dbReference>
<evidence type="ECO:0000256" key="13">
    <source>
        <dbReference type="HAMAP-Rule" id="MF_00384"/>
    </source>
</evidence>
<evidence type="ECO:0000256" key="4">
    <source>
        <dbReference type="ARBA" id="ARBA00017858"/>
    </source>
</evidence>
<dbReference type="Gene3D" id="3.30.230.10">
    <property type="match status" value="1"/>
</dbReference>
<dbReference type="GO" id="GO:0009088">
    <property type="term" value="P:threonine biosynthetic process"/>
    <property type="evidence" value="ECO:0007669"/>
    <property type="project" value="UniProtKB-UniRule"/>
</dbReference>
<organism evidence="16 17">
    <name type="scientific">Alkalihalophilus pseudofirmus</name>
    <name type="common">Bacillus pseudofirmus</name>
    <dbReference type="NCBI Taxonomy" id="79885"/>
    <lineage>
        <taxon>Bacteria</taxon>
        <taxon>Bacillati</taxon>
        <taxon>Bacillota</taxon>
        <taxon>Bacilli</taxon>
        <taxon>Bacillales</taxon>
        <taxon>Bacillaceae</taxon>
        <taxon>Alkalihalophilus</taxon>
    </lineage>
</organism>
<dbReference type="PROSITE" id="PS00627">
    <property type="entry name" value="GHMP_KINASES_ATP"/>
    <property type="match status" value="1"/>
</dbReference>
<dbReference type="InterPro" id="IPR000870">
    <property type="entry name" value="Homoserine_kinase"/>
</dbReference>
<keyword evidence="9 13" id="KW-0418">Kinase</keyword>
<evidence type="ECO:0000256" key="7">
    <source>
        <dbReference type="ARBA" id="ARBA00022697"/>
    </source>
</evidence>
<dbReference type="EC" id="2.7.1.39" evidence="3 13"/>
<keyword evidence="7 13" id="KW-0791">Threonine biosynthesis</keyword>
<evidence type="ECO:0000259" key="14">
    <source>
        <dbReference type="Pfam" id="PF00288"/>
    </source>
</evidence>
<protein>
    <recommendedName>
        <fullName evidence="4 13">Homoserine kinase</fullName>
        <shortName evidence="13">HK</shortName>
        <shortName evidence="13">HSK</shortName>
        <ecNumber evidence="3 13">2.7.1.39</ecNumber>
    </recommendedName>
</protein>
<dbReference type="NCBIfam" id="TIGR00191">
    <property type="entry name" value="thrB"/>
    <property type="match status" value="1"/>
</dbReference>
<dbReference type="InterPro" id="IPR014721">
    <property type="entry name" value="Ribsml_uS5_D2-typ_fold_subgr"/>
</dbReference>
<dbReference type="PANTHER" id="PTHR20861">
    <property type="entry name" value="HOMOSERINE/4-DIPHOSPHOCYTIDYL-2-C-METHYL-D-ERYTHRITOL KINASE"/>
    <property type="match status" value="1"/>
</dbReference>
<comment type="pathway">
    <text evidence="1 13">Amino-acid biosynthesis; L-threonine biosynthesis; L-threonine from L-aspartate: step 4/5.</text>
</comment>
<dbReference type="GO" id="GO:0005524">
    <property type="term" value="F:ATP binding"/>
    <property type="evidence" value="ECO:0007669"/>
    <property type="project" value="UniProtKB-UniRule"/>
</dbReference>
<proteinExistence type="inferred from homology"/>
<dbReference type="RefSeq" id="WP_083633556.1">
    <property type="nucleotide sequence ID" value="NZ_CP117835.1"/>
</dbReference>
<gene>
    <name evidence="13 16" type="primary">thrB</name>
    <name evidence="16" type="ORF">RYX45_13210</name>
</gene>
<evidence type="ECO:0000256" key="2">
    <source>
        <dbReference type="ARBA" id="ARBA00007370"/>
    </source>
</evidence>
<dbReference type="EMBL" id="JAWJAY010000003">
    <property type="protein sequence ID" value="MDV2886142.1"/>
    <property type="molecule type" value="Genomic_DNA"/>
</dbReference>
<evidence type="ECO:0000256" key="5">
    <source>
        <dbReference type="ARBA" id="ARBA00022605"/>
    </source>
</evidence>
<dbReference type="SUPFAM" id="SSF54211">
    <property type="entry name" value="Ribosomal protein S5 domain 2-like"/>
    <property type="match status" value="1"/>
</dbReference>
<evidence type="ECO:0000313" key="17">
    <source>
        <dbReference type="Proteomes" id="UP001285636"/>
    </source>
</evidence>
<dbReference type="InterPro" id="IPR020568">
    <property type="entry name" value="Ribosomal_Su5_D2-typ_SF"/>
</dbReference>
<keyword evidence="10 13" id="KW-0067">ATP-binding</keyword>
<feature type="domain" description="GHMP kinase N-terminal" evidence="14">
    <location>
        <begin position="60"/>
        <end position="142"/>
    </location>
</feature>
<dbReference type="Proteomes" id="UP001285636">
    <property type="component" value="Unassembled WGS sequence"/>
</dbReference>
<dbReference type="InterPro" id="IPR006203">
    <property type="entry name" value="GHMP_knse_ATP-bd_CS"/>
</dbReference>
<dbReference type="PIRSF" id="PIRSF000676">
    <property type="entry name" value="Homoser_kin"/>
    <property type="match status" value="1"/>
</dbReference>
<dbReference type="InterPro" id="IPR036554">
    <property type="entry name" value="GHMP_kinase_C_sf"/>
</dbReference>
<sequence length="306" mass="32720">MSVEPFMITVPGSTANLGPGFDSVGLAVDRYLTLVAKPADAWSFYSESPDLKGVPTDEENLIYKVAKHVADTYGYMLTPCEVEMTSDIPLTRGLGSSAAAIVAGIELANQQMNNVLSPEEKVRLSSLWEGHPDNVAASVYGGLVIGTHTEEATHVLYGGVPEVDLVVVIPKHELLTKKARGVLPESLPYKKAVRGSGVANVLVAALLQGNFSLAGEMMSADIFHHPYRGELVPHLQDVIDVVREDTDAYGAALSGAGPTIFCLAPLNRGEAVKEVLSKRFPDFEIDVLAPAKHGVCVKVPSYLREA</sequence>
<comment type="function">
    <text evidence="12 13">Catalyzes the ATP-dependent phosphorylation of L-homoserine to L-homoserine phosphate.</text>
</comment>
<evidence type="ECO:0000256" key="11">
    <source>
        <dbReference type="ARBA" id="ARBA00049375"/>
    </source>
</evidence>
<comment type="catalytic activity">
    <reaction evidence="11 13">
        <text>L-homoserine + ATP = O-phospho-L-homoserine + ADP + H(+)</text>
        <dbReference type="Rhea" id="RHEA:13985"/>
        <dbReference type="ChEBI" id="CHEBI:15378"/>
        <dbReference type="ChEBI" id="CHEBI:30616"/>
        <dbReference type="ChEBI" id="CHEBI:57476"/>
        <dbReference type="ChEBI" id="CHEBI:57590"/>
        <dbReference type="ChEBI" id="CHEBI:456216"/>
        <dbReference type="EC" id="2.7.1.39"/>
    </reaction>
</comment>
<evidence type="ECO:0000256" key="12">
    <source>
        <dbReference type="ARBA" id="ARBA00049954"/>
    </source>
</evidence>
<dbReference type="SUPFAM" id="SSF55060">
    <property type="entry name" value="GHMP Kinase, C-terminal domain"/>
    <property type="match status" value="1"/>
</dbReference>
<keyword evidence="6 13" id="KW-0808">Transferase</keyword>
<keyword evidence="5 13" id="KW-0028">Amino-acid biosynthesis</keyword>
<evidence type="ECO:0000256" key="10">
    <source>
        <dbReference type="ARBA" id="ARBA00022840"/>
    </source>
</evidence>
<dbReference type="GO" id="GO:0005737">
    <property type="term" value="C:cytoplasm"/>
    <property type="evidence" value="ECO:0007669"/>
    <property type="project" value="UniProtKB-SubCell"/>
</dbReference>
<evidence type="ECO:0000256" key="1">
    <source>
        <dbReference type="ARBA" id="ARBA00005015"/>
    </source>
</evidence>
<feature type="binding site" evidence="13">
    <location>
        <begin position="89"/>
        <end position="99"/>
    </location>
    <ligand>
        <name>ATP</name>
        <dbReference type="ChEBI" id="CHEBI:30616"/>
    </ligand>
</feature>
<dbReference type="Pfam" id="PF00288">
    <property type="entry name" value="GHMP_kinases_N"/>
    <property type="match status" value="1"/>
</dbReference>
<reference evidence="16" key="1">
    <citation type="submission" date="2023-10" db="EMBL/GenBank/DDBJ databases">
        <title>Screening of Alkalihalophilus pseudofirmusBZ-TG-HK211 and Its Alleviation of Salt Stress on Rapeseed Growth.</title>
        <authorList>
            <person name="Zhao B."/>
            <person name="Guo T."/>
        </authorList>
    </citation>
    <scope>NUCLEOTIDE SEQUENCE</scope>
    <source>
        <strain evidence="16">BZ-TG-HK211</strain>
    </source>
</reference>
<dbReference type="InterPro" id="IPR013750">
    <property type="entry name" value="GHMP_kinase_C_dom"/>
</dbReference>
<dbReference type="PRINTS" id="PR00958">
    <property type="entry name" value="HOMSERKINASE"/>
</dbReference>
<evidence type="ECO:0000259" key="15">
    <source>
        <dbReference type="Pfam" id="PF08544"/>
    </source>
</evidence>
<keyword evidence="8 13" id="KW-0547">Nucleotide-binding</keyword>